<dbReference type="Proteomes" id="UP000189674">
    <property type="component" value="Chromosome"/>
</dbReference>
<dbReference type="AlphaFoldDB" id="A0A1U9NKJ2"/>
<feature type="domain" description="Endonuclease GajA/Old nuclease/RecF-like AAA" evidence="1">
    <location>
        <begin position="3"/>
        <end position="406"/>
    </location>
</feature>
<dbReference type="Pfam" id="PF13175">
    <property type="entry name" value="AAA_15"/>
    <property type="match status" value="1"/>
</dbReference>
<dbReference type="InterPro" id="IPR051396">
    <property type="entry name" value="Bact_Antivir_Def_Nuclease"/>
</dbReference>
<dbReference type="CDD" id="cd00267">
    <property type="entry name" value="ABC_ATPase"/>
    <property type="match status" value="2"/>
</dbReference>
<organism evidence="2 3">
    <name type="scientific">Anaerohalosphaera lusitana</name>
    <dbReference type="NCBI Taxonomy" id="1936003"/>
    <lineage>
        <taxon>Bacteria</taxon>
        <taxon>Pseudomonadati</taxon>
        <taxon>Planctomycetota</taxon>
        <taxon>Phycisphaerae</taxon>
        <taxon>Sedimentisphaerales</taxon>
        <taxon>Anaerohalosphaeraceae</taxon>
        <taxon>Anaerohalosphaera</taxon>
    </lineage>
</organism>
<gene>
    <name evidence="2" type="ORF">STSP2_01190</name>
</gene>
<dbReference type="InterPro" id="IPR027417">
    <property type="entry name" value="P-loop_NTPase"/>
</dbReference>
<dbReference type="RefSeq" id="WP_146660715.1">
    <property type="nucleotide sequence ID" value="NZ_CP019791.1"/>
</dbReference>
<dbReference type="PANTHER" id="PTHR43581">
    <property type="entry name" value="ATP/GTP PHOSPHATASE"/>
    <property type="match status" value="1"/>
</dbReference>
<dbReference type="SUPFAM" id="SSF52540">
    <property type="entry name" value="P-loop containing nucleoside triphosphate hydrolases"/>
    <property type="match status" value="1"/>
</dbReference>
<evidence type="ECO:0000313" key="2">
    <source>
        <dbReference type="EMBL" id="AQT68036.1"/>
    </source>
</evidence>
<name>A0A1U9NKJ2_9BACT</name>
<keyword evidence="3" id="KW-1185">Reference proteome</keyword>
<sequence>MHKVTSIKIDNLWGEVCFKFDFFQDVTFLIGVNGSGKTTIINLIAAALSADFQTLDRIHFDSITIELSETDDGFKPFVYVIKDRERKSPCPAINYKIVKGKDNEQLFSLDDFVEDRLRRRMSSRHYYYQRRLTRGILSELKSLVNLNWLSIHRGALDADEETYESSVDQKLDEVCSQLSKYFSVLSSEIAEEIEDFQKDIIVSLLVSGNDFDEVVSLVETFNMSEEAKKLVEIFTKLNIAKEEASKENIYKRCRKVKTTLQQMIDGKLDWKDMAVLLNAYRSHKVVEDWNKLLEEQAKILTPRKTFVTVLNDLFTTKDIRINERNEVEGVTKSGKVLAANNFSSGEKQLLIMLGEALLQESKAWVYIADEPELSLHVSWQEKLVSNLLTLNPRAQILCATHSPDIVSVYSDRVYKVGEDV</sequence>
<dbReference type="InterPro" id="IPR041685">
    <property type="entry name" value="AAA_GajA/Old/RecF-like"/>
</dbReference>
<keyword evidence="2" id="KW-0547">Nucleotide-binding</keyword>
<dbReference type="OrthoDB" id="9797709at2"/>
<protein>
    <submittedName>
        <fullName evidence="2">Hemin importer ATP-binding subunit</fullName>
    </submittedName>
</protein>
<dbReference type="Gene3D" id="3.40.50.300">
    <property type="entry name" value="P-loop containing nucleotide triphosphate hydrolases"/>
    <property type="match status" value="1"/>
</dbReference>
<dbReference type="GO" id="GO:0005524">
    <property type="term" value="F:ATP binding"/>
    <property type="evidence" value="ECO:0007669"/>
    <property type="project" value="UniProtKB-KW"/>
</dbReference>
<evidence type="ECO:0000313" key="3">
    <source>
        <dbReference type="Proteomes" id="UP000189674"/>
    </source>
</evidence>
<reference evidence="3" key="1">
    <citation type="submission" date="2017-02" db="EMBL/GenBank/DDBJ databases">
        <title>Comparative genomics and description of representatives of a novel lineage of planctomycetes thriving in anoxic sediments.</title>
        <authorList>
            <person name="Spring S."/>
            <person name="Bunk B."/>
            <person name="Sproer C."/>
        </authorList>
    </citation>
    <scope>NUCLEOTIDE SEQUENCE [LARGE SCALE GENOMIC DNA]</scope>
    <source>
        <strain evidence="3">ST-NAGAB-D1</strain>
    </source>
</reference>
<evidence type="ECO:0000259" key="1">
    <source>
        <dbReference type="Pfam" id="PF13175"/>
    </source>
</evidence>
<dbReference type="PANTHER" id="PTHR43581:SF2">
    <property type="entry name" value="EXCINUCLEASE ATPASE SUBUNIT"/>
    <property type="match status" value="1"/>
</dbReference>
<accession>A0A1U9NKJ2</accession>
<dbReference type="EMBL" id="CP019791">
    <property type="protein sequence ID" value="AQT68036.1"/>
    <property type="molecule type" value="Genomic_DNA"/>
</dbReference>
<dbReference type="KEGG" id="alus:STSP2_01190"/>
<proteinExistence type="predicted"/>
<keyword evidence="2" id="KW-0067">ATP-binding</keyword>